<dbReference type="Proteomes" id="UP001251849">
    <property type="component" value="Unassembled WGS sequence"/>
</dbReference>
<dbReference type="SUPFAM" id="SSF51735">
    <property type="entry name" value="NAD(P)-binding Rossmann-fold domains"/>
    <property type="match status" value="1"/>
</dbReference>
<keyword evidence="2" id="KW-0560">Oxidoreductase</keyword>
<dbReference type="EMBL" id="JAUZVV010000003">
    <property type="protein sequence ID" value="MDT3318075.1"/>
    <property type="molecule type" value="Genomic_DNA"/>
</dbReference>
<evidence type="ECO:0000313" key="6">
    <source>
        <dbReference type="Proteomes" id="UP001251849"/>
    </source>
</evidence>
<dbReference type="PANTHER" id="PTHR42789">
    <property type="entry name" value="D-ISOMER SPECIFIC 2-HYDROXYACID DEHYDROGENASE FAMILY PROTEIN (AFU_ORTHOLOGUE AFUA_6G10090)"/>
    <property type="match status" value="1"/>
</dbReference>
<protein>
    <submittedName>
        <fullName evidence="5">Hydroxyacid dehydrogenase</fullName>
    </submittedName>
</protein>
<dbReference type="PROSITE" id="PS00670">
    <property type="entry name" value="D_2_HYDROXYACID_DH_2"/>
    <property type="match status" value="1"/>
</dbReference>
<dbReference type="Gene3D" id="3.40.50.720">
    <property type="entry name" value="NAD(P)-binding Rossmann-like Domain"/>
    <property type="match status" value="2"/>
</dbReference>
<sequence length="337" mass="36209">MNHPRAALLMRPDLPSDLFNATSWERLNRVAHIVDPTPISTWAKARDGGWQTDVEILLTGWGAPRIDEEALENMPKLRAIVHAAGSVKDLISPAAWKRGVVVSTAAEANSIPVAEFTLGCILLALKRSWIAAARLSGIIQGNVPTASSGPEKVGAYNRTIGIIGASRIGRRLVDLLQPYDVAVLVFDPYLTGDDAQRLGAEATDLENLLMRSDIVTLHAPSLPETKHIINSHRLASMRDGATLINTSRGALVDHAALTQEVLAGRLYAVLDVTDPEPLPSEHPLLNAPGAFVTPHIGGALGTEVRRLGDWAVDEVERYTNGVPFAGPVTLDDLSRIA</sequence>
<keyword evidence="6" id="KW-1185">Reference proteome</keyword>
<evidence type="ECO:0000256" key="2">
    <source>
        <dbReference type="ARBA" id="ARBA00023002"/>
    </source>
</evidence>
<reference evidence="5 6" key="1">
    <citation type="submission" date="2023-08" db="EMBL/GenBank/DDBJ databases">
        <title>Microbacterium aquilitoris sp. nov. and Microbacterium gwkjibeachense sp. nov., isolated from beach.</title>
        <authorList>
            <person name="Lee S.D."/>
            <person name="Yang H."/>
            <person name="Kim I."/>
        </authorList>
    </citation>
    <scope>NUCLEOTIDE SEQUENCE [LARGE SCALE GENOMIC DNA]</scope>
    <source>
        <strain evidence="5 6">KSW4-11</strain>
    </source>
</reference>
<dbReference type="PANTHER" id="PTHR42789:SF1">
    <property type="entry name" value="D-ISOMER SPECIFIC 2-HYDROXYACID DEHYDROGENASE FAMILY PROTEIN (AFU_ORTHOLOGUE AFUA_6G10090)"/>
    <property type="match status" value="1"/>
</dbReference>
<accession>A0ABU3GHC1</accession>
<dbReference type="SUPFAM" id="SSF52283">
    <property type="entry name" value="Formate/glycerate dehydrogenase catalytic domain-like"/>
    <property type="match status" value="1"/>
</dbReference>
<evidence type="ECO:0000313" key="5">
    <source>
        <dbReference type="EMBL" id="MDT3318075.1"/>
    </source>
</evidence>
<comment type="caution">
    <text evidence="5">The sequence shown here is derived from an EMBL/GenBank/DDBJ whole genome shotgun (WGS) entry which is preliminary data.</text>
</comment>
<gene>
    <name evidence="5" type="ORF">Q9S71_14700</name>
</gene>
<feature type="domain" description="D-isomer specific 2-hydroxyacid dehydrogenase NAD-binding" evidence="4">
    <location>
        <begin position="151"/>
        <end position="297"/>
    </location>
</feature>
<dbReference type="InterPro" id="IPR050857">
    <property type="entry name" value="D-2-hydroxyacid_DH"/>
</dbReference>
<dbReference type="RefSeq" id="WP_311863352.1">
    <property type="nucleotide sequence ID" value="NZ_JAUZVV010000003.1"/>
</dbReference>
<dbReference type="InterPro" id="IPR006140">
    <property type="entry name" value="D-isomer_DH_NAD-bd"/>
</dbReference>
<dbReference type="Pfam" id="PF02826">
    <property type="entry name" value="2-Hacid_dh_C"/>
    <property type="match status" value="1"/>
</dbReference>
<dbReference type="InterPro" id="IPR036291">
    <property type="entry name" value="NAD(P)-bd_dom_sf"/>
</dbReference>
<dbReference type="InterPro" id="IPR029753">
    <property type="entry name" value="D-isomer_DH_CS"/>
</dbReference>
<name>A0ABU3GHC1_9MICO</name>
<evidence type="ECO:0000259" key="4">
    <source>
        <dbReference type="Pfam" id="PF02826"/>
    </source>
</evidence>
<proteinExistence type="inferred from homology"/>
<dbReference type="CDD" id="cd12167">
    <property type="entry name" value="2-Hacid_dh_8"/>
    <property type="match status" value="1"/>
</dbReference>
<comment type="similarity">
    <text evidence="1">Belongs to the D-isomer specific 2-hydroxyacid dehydrogenase family.</text>
</comment>
<evidence type="ECO:0000256" key="1">
    <source>
        <dbReference type="ARBA" id="ARBA00005854"/>
    </source>
</evidence>
<organism evidence="5 6">
    <name type="scientific">Microbacterium gawkjiense</name>
    <dbReference type="NCBI Taxonomy" id="3067309"/>
    <lineage>
        <taxon>Bacteria</taxon>
        <taxon>Bacillati</taxon>
        <taxon>Actinomycetota</taxon>
        <taxon>Actinomycetes</taxon>
        <taxon>Micrococcales</taxon>
        <taxon>Microbacteriaceae</taxon>
        <taxon>Microbacterium</taxon>
    </lineage>
</organism>
<evidence type="ECO:0000256" key="3">
    <source>
        <dbReference type="ARBA" id="ARBA00023027"/>
    </source>
</evidence>
<keyword evidence="3" id="KW-0520">NAD</keyword>